<feature type="domain" description="Lipid/polyisoprenoid-binding YceI-like" evidence="2">
    <location>
        <begin position="22"/>
        <end position="179"/>
    </location>
</feature>
<feature type="signal peptide" evidence="1">
    <location>
        <begin position="1"/>
        <end position="20"/>
    </location>
</feature>
<reference evidence="3 4" key="1">
    <citation type="submission" date="2019-03" db="EMBL/GenBank/DDBJ databases">
        <title>Genomic Encyclopedia of Type Strains, Phase IV (KMG-IV): sequencing the most valuable type-strain genomes for metagenomic binning, comparative biology and taxonomic classification.</title>
        <authorList>
            <person name="Goeker M."/>
        </authorList>
    </citation>
    <scope>NUCLEOTIDE SEQUENCE [LARGE SCALE GENOMIC DNA]</scope>
    <source>
        <strain evidence="3 4">DSM 100059</strain>
    </source>
</reference>
<dbReference type="SMART" id="SM00867">
    <property type="entry name" value="YceI"/>
    <property type="match status" value="1"/>
</dbReference>
<dbReference type="EMBL" id="SODV01000001">
    <property type="protein sequence ID" value="TDX02229.1"/>
    <property type="molecule type" value="Genomic_DNA"/>
</dbReference>
<proteinExistence type="predicted"/>
<dbReference type="Gene3D" id="2.40.128.110">
    <property type="entry name" value="Lipid/polyisoprenoid-binding, YceI-like"/>
    <property type="match status" value="1"/>
</dbReference>
<organism evidence="3 4">
    <name type="scientific">Dinghuibacter silviterrae</name>
    <dbReference type="NCBI Taxonomy" id="1539049"/>
    <lineage>
        <taxon>Bacteria</taxon>
        <taxon>Pseudomonadati</taxon>
        <taxon>Bacteroidota</taxon>
        <taxon>Chitinophagia</taxon>
        <taxon>Chitinophagales</taxon>
        <taxon>Chitinophagaceae</taxon>
        <taxon>Dinghuibacter</taxon>
    </lineage>
</organism>
<gene>
    <name evidence="3" type="ORF">EDB95_3283</name>
</gene>
<protein>
    <submittedName>
        <fullName evidence="3">Polyisoprenoid-binding protein YceI</fullName>
    </submittedName>
</protein>
<dbReference type="InterPro" id="IPR036761">
    <property type="entry name" value="TTHA0802/YceI-like_sf"/>
</dbReference>
<accession>A0A4R8DVK4</accession>
<name>A0A4R8DVK4_9BACT</name>
<dbReference type="Pfam" id="PF04264">
    <property type="entry name" value="YceI"/>
    <property type="match status" value="1"/>
</dbReference>
<evidence type="ECO:0000313" key="4">
    <source>
        <dbReference type="Proteomes" id="UP000294498"/>
    </source>
</evidence>
<feature type="chain" id="PRO_5020894868" evidence="1">
    <location>
        <begin position="21"/>
        <end position="182"/>
    </location>
</feature>
<keyword evidence="4" id="KW-1185">Reference proteome</keyword>
<dbReference type="Proteomes" id="UP000294498">
    <property type="component" value="Unassembled WGS sequence"/>
</dbReference>
<evidence type="ECO:0000313" key="3">
    <source>
        <dbReference type="EMBL" id="TDX02229.1"/>
    </source>
</evidence>
<keyword evidence="1" id="KW-0732">Signal</keyword>
<dbReference type="SUPFAM" id="SSF101874">
    <property type="entry name" value="YceI-like"/>
    <property type="match status" value="1"/>
</dbReference>
<dbReference type="PANTHER" id="PTHR34406">
    <property type="entry name" value="PROTEIN YCEI"/>
    <property type="match status" value="1"/>
</dbReference>
<sequence length="182" mass="19418">MLQRLMMCTAGLFLALAVSAQDYKPVDDSSSIGFGIKNFGVTVSGTLKGLKGDIHFEPGNLGACTFAVSVASKTINSGIDMRDNHLKKEDFLNVDAFPVITFKSTKITASTKAGYMFLFGDLTIKGVTKAISFPFQAQPNGNGYTFTGDVTINRRDFGVGGSSLSMSDQVKINLKVVAQPAK</sequence>
<comment type="caution">
    <text evidence="3">The sequence shown here is derived from an EMBL/GenBank/DDBJ whole genome shotgun (WGS) entry which is preliminary data.</text>
</comment>
<evidence type="ECO:0000259" key="2">
    <source>
        <dbReference type="SMART" id="SM00867"/>
    </source>
</evidence>
<dbReference type="PANTHER" id="PTHR34406:SF1">
    <property type="entry name" value="PROTEIN YCEI"/>
    <property type="match status" value="1"/>
</dbReference>
<dbReference type="AlphaFoldDB" id="A0A4R8DVK4"/>
<evidence type="ECO:0000256" key="1">
    <source>
        <dbReference type="SAM" id="SignalP"/>
    </source>
</evidence>
<dbReference type="InterPro" id="IPR007372">
    <property type="entry name" value="Lipid/polyisoprenoid-bd_YceI"/>
</dbReference>